<name>A0A832A7F0_9BACT</name>
<dbReference type="AlphaFoldDB" id="A0A832A7F0"/>
<dbReference type="Gene3D" id="3.30.1490.20">
    <property type="entry name" value="ATP-grasp fold, A domain"/>
    <property type="match status" value="1"/>
</dbReference>
<dbReference type="InterPro" id="IPR032875">
    <property type="entry name" value="Succ_CoA_lig_flav_dom"/>
</dbReference>
<keyword evidence="1" id="KW-0436">Ligase</keyword>
<dbReference type="Pfam" id="PF13549">
    <property type="entry name" value="ATP-grasp_5"/>
    <property type="match status" value="1"/>
</dbReference>
<organism evidence="6">
    <name type="scientific">Desulfacinum infernum</name>
    <dbReference type="NCBI Taxonomy" id="35837"/>
    <lineage>
        <taxon>Bacteria</taxon>
        <taxon>Pseudomonadati</taxon>
        <taxon>Thermodesulfobacteriota</taxon>
        <taxon>Syntrophobacteria</taxon>
        <taxon>Syntrophobacterales</taxon>
        <taxon>Syntrophobacteraceae</taxon>
        <taxon>Desulfacinum</taxon>
    </lineage>
</organism>
<feature type="domain" description="CoA-binding" evidence="5">
    <location>
        <begin position="9"/>
        <end position="104"/>
    </location>
</feature>
<dbReference type="InterPro" id="IPR003781">
    <property type="entry name" value="CoA-bd"/>
</dbReference>
<evidence type="ECO:0000256" key="2">
    <source>
        <dbReference type="ARBA" id="ARBA00022741"/>
    </source>
</evidence>
<reference evidence="6" key="1">
    <citation type="journal article" date="2020" name="mSystems">
        <title>Genome- and Community-Level Interaction Insights into Carbon Utilization and Element Cycling Functions of Hydrothermarchaeota in Hydrothermal Sediment.</title>
        <authorList>
            <person name="Zhou Z."/>
            <person name="Liu Y."/>
            <person name="Xu W."/>
            <person name="Pan J."/>
            <person name="Luo Z.H."/>
            <person name="Li M."/>
        </authorList>
    </citation>
    <scope>NUCLEOTIDE SEQUENCE [LARGE SCALE GENOMIC DNA]</scope>
    <source>
        <strain evidence="6">SpSt-456</strain>
    </source>
</reference>
<dbReference type="EMBL" id="DSTK01000032">
    <property type="protein sequence ID" value="HFK97730.1"/>
    <property type="molecule type" value="Genomic_DNA"/>
</dbReference>
<dbReference type="InterPro" id="IPR016102">
    <property type="entry name" value="Succinyl-CoA_synth-like"/>
</dbReference>
<evidence type="ECO:0000256" key="3">
    <source>
        <dbReference type="ARBA" id="ARBA00022840"/>
    </source>
</evidence>
<dbReference type="GO" id="GO:0005524">
    <property type="term" value="F:ATP binding"/>
    <property type="evidence" value="ECO:0007669"/>
    <property type="project" value="UniProtKB-KW"/>
</dbReference>
<dbReference type="PANTHER" id="PTHR43334">
    <property type="entry name" value="ACETATE--COA LIGASE [ADP-FORMING]"/>
    <property type="match status" value="1"/>
</dbReference>
<keyword evidence="3" id="KW-0067">ATP-binding</keyword>
<gene>
    <name evidence="6" type="ORF">ENS06_10485</name>
</gene>
<dbReference type="InterPro" id="IPR051538">
    <property type="entry name" value="Acyl-CoA_Synth/Transferase"/>
</dbReference>
<sequence length="671" mass="71985">MASQHLDAFFRPRSVAVIGASESPEKYGNIILRNILDGGFRGAVYPINPKSDTILGLQCFRNVKDIPDTVDLAVVIIPARLVPQAVAECGEKGVKAAVIITGGFSEAGAEGEALQHQVVDIARKGGVRLIGPNCQGVNNPYHPLCASWPLLQKQGHVAVISQSGTVGAAMMDWFSDEDLGVSCFVSLGNRADVDETDLIEYFENDPNTRVIALYVEGIKRPEAFRNALNQAAKPIVVLKAGRTPKGRVAAESHTKSLAGADGVYGALFKSHGVVRAENIQEFFDFAKAFAYLKEPAGNRILFITTSGGAGILATDAAEKEGLDVAPLPSELAAALEGVIPAHAIRANPLDLTGDANAAMYQAVMERARPYYDVLGVIFGDPVEKAADVVTPGADELVIFLGGADVEKVERKRMHLKGVPVFPTPERGVRALAQRLPKEKRIKPARTTFVEGHVQGRASSLSECLAFLEKHGFECICHRFAESPGKAVHVAHQLGFPVALKIDSPDILHKSDVGGVRLNLRSGQEVRKAYEDMMAEARRIMPQASIRGAVVTSMAASGVEVILGMNRDPQFGPVLLFGLGGVTVELFRDVTLKILPVTRDDALAMLEEIQGAPLLSGYRGSRPVDKNALAEAILKLAQLAASHEDLLEIDLNPVFAYSEGVLVADARLIWKS</sequence>
<evidence type="ECO:0000256" key="4">
    <source>
        <dbReference type="ARBA" id="ARBA00060888"/>
    </source>
</evidence>
<dbReference type="GO" id="GO:0043758">
    <property type="term" value="F:acetate-CoA ligase (ADP-forming) activity"/>
    <property type="evidence" value="ECO:0007669"/>
    <property type="project" value="InterPro"/>
</dbReference>
<dbReference type="SUPFAM" id="SSF51735">
    <property type="entry name" value="NAD(P)-binding Rossmann-fold domains"/>
    <property type="match status" value="1"/>
</dbReference>
<dbReference type="Pfam" id="PF19045">
    <property type="entry name" value="Ligase_CoA_2"/>
    <property type="match status" value="1"/>
</dbReference>
<proteinExistence type="inferred from homology"/>
<dbReference type="Pfam" id="PF13380">
    <property type="entry name" value="CoA_binding_2"/>
    <property type="match status" value="1"/>
</dbReference>
<dbReference type="InterPro" id="IPR036291">
    <property type="entry name" value="NAD(P)-bd_dom_sf"/>
</dbReference>
<dbReference type="SUPFAM" id="SSF56059">
    <property type="entry name" value="Glutathione synthetase ATP-binding domain-like"/>
    <property type="match status" value="1"/>
</dbReference>
<dbReference type="InterPro" id="IPR013815">
    <property type="entry name" value="ATP_grasp_subdomain_1"/>
</dbReference>
<accession>A0A832A7F0</accession>
<dbReference type="PANTHER" id="PTHR43334:SF1">
    <property type="entry name" value="3-HYDROXYPROPIONATE--COA LIGASE [ADP-FORMING]"/>
    <property type="match status" value="1"/>
</dbReference>
<evidence type="ECO:0000313" key="6">
    <source>
        <dbReference type="EMBL" id="HFK97730.1"/>
    </source>
</evidence>
<protein>
    <submittedName>
        <fullName evidence="6">CoA-binding protein</fullName>
    </submittedName>
</protein>
<dbReference type="FunFam" id="3.30.1490.20:FF:000020">
    <property type="entry name" value="Protein lysine acetyltransferase"/>
    <property type="match status" value="1"/>
</dbReference>
<dbReference type="Gene3D" id="3.40.50.261">
    <property type="entry name" value="Succinyl-CoA synthetase domains"/>
    <property type="match status" value="2"/>
</dbReference>
<dbReference type="InterPro" id="IPR043938">
    <property type="entry name" value="Ligase_CoA_dom"/>
</dbReference>
<dbReference type="Gene3D" id="3.30.470.20">
    <property type="entry name" value="ATP-grasp fold, B domain"/>
    <property type="match status" value="1"/>
</dbReference>
<dbReference type="SMART" id="SM00881">
    <property type="entry name" value="CoA_binding"/>
    <property type="match status" value="1"/>
</dbReference>
<dbReference type="SUPFAM" id="SSF52210">
    <property type="entry name" value="Succinyl-CoA synthetase domains"/>
    <property type="match status" value="2"/>
</dbReference>
<comment type="similarity">
    <text evidence="4">In the N-terminal section; belongs to the acetate CoA ligase alpha subunit family.</text>
</comment>
<evidence type="ECO:0000259" key="5">
    <source>
        <dbReference type="SMART" id="SM00881"/>
    </source>
</evidence>
<keyword evidence="2" id="KW-0547">Nucleotide-binding</keyword>
<evidence type="ECO:0000256" key="1">
    <source>
        <dbReference type="ARBA" id="ARBA00022598"/>
    </source>
</evidence>
<dbReference type="Gene3D" id="3.40.50.720">
    <property type="entry name" value="NAD(P)-binding Rossmann-like Domain"/>
    <property type="match status" value="1"/>
</dbReference>
<comment type="caution">
    <text evidence="6">The sequence shown here is derived from an EMBL/GenBank/DDBJ whole genome shotgun (WGS) entry which is preliminary data.</text>
</comment>
<dbReference type="Pfam" id="PF13607">
    <property type="entry name" value="Succ_CoA_lig"/>
    <property type="match status" value="1"/>
</dbReference>